<dbReference type="Gene3D" id="3.50.50.60">
    <property type="entry name" value="FAD/NAD(P)-binding domain"/>
    <property type="match status" value="1"/>
</dbReference>
<accession>A0A1I5H5W6</accession>
<protein>
    <submittedName>
        <fullName evidence="4">2-polyprenyl-6-methoxyphenol hydroxylase</fullName>
    </submittedName>
</protein>
<dbReference type="PANTHER" id="PTHR13789">
    <property type="entry name" value="MONOOXYGENASE"/>
    <property type="match status" value="1"/>
</dbReference>
<dbReference type="GO" id="GO:0004497">
    <property type="term" value="F:monooxygenase activity"/>
    <property type="evidence" value="ECO:0007669"/>
    <property type="project" value="UniProtKB-KW"/>
</dbReference>
<evidence type="ECO:0000256" key="2">
    <source>
        <dbReference type="ARBA" id="ARBA00023033"/>
    </source>
</evidence>
<dbReference type="NCBIfam" id="NF005313">
    <property type="entry name" value="PRK06847.1"/>
    <property type="match status" value="1"/>
</dbReference>
<keyword evidence="5" id="KW-1185">Reference proteome</keyword>
<keyword evidence="1" id="KW-0560">Oxidoreductase</keyword>
<evidence type="ECO:0000313" key="5">
    <source>
        <dbReference type="Proteomes" id="UP000183642"/>
    </source>
</evidence>
<evidence type="ECO:0000313" key="4">
    <source>
        <dbReference type="EMBL" id="SFO43617.1"/>
    </source>
</evidence>
<dbReference type="InterPro" id="IPR050493">
    <property type="entry name" value="FAD-dep_Monooxygenase_BioMet"/>
</dbReference>
<keyword evidence="2" id="KW-0503">Monooxygenase</keyword>
<evidence type="ECO:0000256" key="1">
    <source>
        <dbReference type="ARBA" id="ARBA00023002"/>
    </source>
</evidence>
<proteinExistence type="predicted"/>
<name>A0A1I5H5W6_9ACTN</name>
<organism evidence="4 5">
    <name type="scientific">Geodermatophilus obscurus</name>
    <dbReference type="NCBI Taxonomy" id="1861"/>
    <lineage>
        <taxon>Bacteria</taxon>
        <taxon>Bacillati</taxon>
        <taxon>Actinomycetota</taxon>
        <taxon>Actinomycetes</taxon>
        <taxon>Geodermatophilales</taxon>
        <taxon>Geodermatophilaceae</taxon>
        <taxon>Geodermatophilus</taxon>
    </lineage>
</organism>
<dbReference type="GO" id="GO:0071949">
    <property type="term" value="F:FAD binding"/>
    <property type="evidence" value="ECO:0007669"/>
    <property type="project" value="InterPro"/>
</dbReference>
<dbReference type="InterPro" id="IPR002938">
    <property type="entry name" value="FAD-bd"/>
</dbReference>
<evidence type="ECO:0000259" key="3">
    <source>
        <dbReference type="Pfam" id="PF01494"/>
    </source>
</evidence>
<reference evidence="5" key="1">
    <citation type="submission" date="2016-10" db="EMBL/GenBank/DDBJ databases">
        <authorList>
            <person name="Varghese N."/>
            <person name="Submissions S."/>
        </authorList>
    </citation>
    <scope>NUCLEOTIDE SEQUENCE [LARGE SCALE GENOMIC DNA]</scope>
    <source>
        <strain evidence="5">DSM 43161</strain>
    </source>
</reference>
<gene>
    <name evidence="4" type="ORF">SAMN05660359_03468</name>
</gene>
<sequence>MPAVSTVLVVGAGLAGAATAIRLAEAGVAVDLVEIRPEVAALGSGITLQGNALRELRTLGVWEQASAAGYAFDVTGIRAPDPAGSVVAEIPDARTGGPDLPAVMGMSRPELARILTDRAAEVGVKVRLGTTHTELRQDGAGVDVAFADGSTGRYDLVVGADGLRSWTRRALGIELETRPIGMGIWRAFGPRPASVTRTDLYYGGPSFIAGYCPTGEDSLYAYIVEPAQDRSTLTPEEQLATMRRLAEAYHGPWDDVRETLTDPSRVNYTWFETHVLPAPWNRGRVVLIGDAAHTCPPTIAQGGAQALEDAYALTDLLLTRPVLDQDLWDAFTARRFDRARTVVEASNQLAQWQLDHVRGDIPGLMRSVAQLVSQPA</sequence>
<feature type="domain" description="FAD-binding" evidence="3">
    <location>
        <begin position="6"/>
        <end position="345"/>
    </location>
</feature>
<dbReference type="AlphaFoldDB" id="A0A1I5H5W6"/>
<dbReference type="Proteomes" id="UP000183642">
    <property type="component" value="Unassembled WGS sequence"/>
</dbReference>
<dbReference type="PANTHER" id="PTHR13789:SF309">
    <property type="entry name" value="PUTATIVE (AFU_ORTHOLOGUE AFUA_6G14510)-RELATED"/>
    <property type="match status" value="1"/>
</dbReference>
<dbReference type="Pfam" id="PF01494">
    <property type="entry name" value="FAD_binding_3"/>
    <property type="match status" value="1"/>
</dbReference>
<dbReference type="InterPro" id="IPR036188">
    <property type="entry name" value="FAD/NAD-bd_sf"/>
</dbReference>
<dbReference type="EMBL" id="FOWE01000008">
    <property type="protein sequence ID" value="SFO43617.1"/>
    <property type="molecule type" value="Genomic_DNA"/>
</dbReference>
<dbReference type="RefSeq" id="WP_075014751.1">
    <property type="nucleotide sequence ID" value="NZ_FOWE01000008.1"/>
</dbReference>
<dbReference type="SUPFAM" id="SSF51905">
    <property type="entry name" value="FAD/NAD(P)-binding domain"/>
    <property type="match status" value="1"/>
</dbReference>
<dbReference type="OrthoDB" id="9782160at2"/>
<dbReference type="PRINTS" id="PR00420">
    <property type="entry name" value="RNGMNOXGNASE"/>
</dbReference>